<evidence type="ECO:0000313" key="2">
    <source>
        <dbReference type="EMBL" id="PKA67034.1"/>
    </source>
</evidence>
<dbReference type="PANTHER" id="PTHR33642">
    <property type="entry name" value="COX1/OXI3 INTRON 1 PROTEIN-RELATED"/>
    <property type="match status" value="1"/>
</dbReference>
<dbReference type="InterPro" id="IPR024937">
    <property type="entry name" value="Domain_X"/>
</dbReference>
<dbReference type="GO" id="GO:0005739">
    <property type="term" value="C:mitochondrion"/>
    <property type="evidence" value="ECO:0007669"/>
    <property type="project" value="TreeGrafter"/>
</dbReference>
<proteinExistence type="predicted"/>
<dbReference type="SUPFAM" id="SSF56672">
    <property type="entry name" value="DNA/RNA polymerases"/>
    <property type="match status" value="1"/>
</dbReference>
<evidence type="ECO:0000259" key="1">
    <source>
        <dbReference type="Pfam" id="PF01348"/>
    </source>
</evidence>
<name>A0A2I0BGY6_9ASPA</name>
<dbReference type="GO" id="GO:0006315">
    <property type="term" value="P:homing of group II introns"/>
    <property type="evidence" value="ECO:0007669"/>
    <property type="project" value="TreeGrafter"/>
</dbReference>
<dbReference type="GO" id="GO:0090615">
    <property type="term" value="P:mitochondrial mRNA processing"/>
    <property type="evidence" value="ECO:0007669"/>
    <property type="project" value="TreeGrafter"/>
</dbReference>
<accession>A0A2I0BGY6</accession>
<dbReference type="PANTHER" id="PTHR33642:SF3">
    <property type="entry name" value="NUCLEAR INTRON MATURASE 4, MITOCHONDRIAL"/>
    <property type="match status" value="1"/>
</dbReference>
<organism evidence="2 3">
    <name type="scientific">Apostasia shenzhenica</name>
    <dbReference type="NCBI Taxonomy" id="1088818"/>
    <lineage>
        <taxon>Eukaryota</taxon>
        <taxon>Viridiplantae</taxon>
        <taxon>Streptophyta</taxon>
        <taxon>Embryophyta</taxon>
        <taxon>Tracheophyta</taxon>
        <taxon>Spermatophyta</taxon>
        <taxon>Magnoliopsida</taxon>
        <taxon>Liliopsida</taxon>
        <taxon>Asparagales</taxon>
        <taxon>Orchidaceae</taxon>
        <taxon>Apostasioideae</taxon>
        <taxon>Apostasia</taxon>
    </lineage>
</organism>
<dbReference type="EMBL" id="KZ451883">
    <property type="protein sequence ID" value="PKA67034.1"/>
    <property type="molecule type" value="Genomic_DNA"/>
</dbReference>
<dbReference type="OrthoDB" id="1866033at2759"/>
<reference evidence="2 3" key="1">
    <citation type="journal article" date="2017" name="Nature">
        <title>The Apostasia genome and the evolution of orchids.</title>
        <authorList>
            <person name="Zhang G.Q."/>
            <person name="Liu K.W."/>
            <person name="Li Z."/>
            <person name="Lohaus R."/>
            <person name="Hsiao Y.Y."/>
            <person name="Niu S.C."/>
            <person name="Wang J.Y."/>
            <person name="Lin Y.C."/>
            <person name="Xu Q."/>
            <person name="Chen L.J."/>
            <person name="Yoshida K."/>
            <person name="Fujiwara S."/>
            <person name="Wang Z.W."/>
            <person name="Zhang Y.Q."/>
            <person name="Mitsuda N."/>
            <person name="Wang M."/>
            <person name="Liu G.H."/>
            <person name="Pecoraro L."/>
            <person name="Huang H.X."/>
            <person name="Xiao X.J."/>
            <person name="Lin M."/>
            <person name="Wu X.Y."/>
            <person name="Wu W.L."/>
            <person name="Chen Y.Y."/>
            <person name="Chang S.B."/>
            <person name="Sakamoto S."/>
            <person name="Ohme-Takagi M."/>
            <person name="Yagi M."/>
            <person name="Zeng S.J."/>
            <person name="Shen C.Y."/>
            <person name="Yeh C.M."/>
            <person name="Luo Y.B."/>
            <person name="Tsai W.C."/>
            <person name="Van de Peer Y."/>
            <person name="Liu Z.J."/>
        </authorList>
    </citation>
    <scope>NUCLEOTIDE SEQUENCE [LARGE SCALE GENOMIC DNA]</scope>
    <source>
        <strain evidence="3">cv. Shenzhen</strain>
        <tissue evidence="2">Stem</tissue>
    </source>
</reference>
<dbReference type="GO" id="GO:0003964">
    <property type="term" value="F:RNA-directed DNA polymerase activity"/>
    <property type="evidence" value="ECO:0007669"/>
    <property type="project" value="TreeGrafter"/>
</dbReference>
<gene>
    <name evidence="2" type="primary">YMF40</name>
    <name evidence="2" type="ORF">AXF42_Ash004525</name>
</gene>
<feature type="domain" description="Domain X" evidence="1">
    <location>
        <begin position="583"/>
        <end position="670"/>
    </location>
</feature>
<protein>
    <submittedName>
        <fullName evidence="2">Putative mitochondrial protein ymf40</fullName>
    </submittedName>
</protein>
<dbReference type="STRING" id="1088818.A0A2I0BGY6"/>
<dbReference type="AlphaFoldDB" id="A0A2I0BGY6"/>
<dbReference type="Pfam" id="PF01348">
    <property type="entry name" value="Intron_maturas2"/>
    <property type="match status" value="1"/>
</dbReference>
<dbReference type="CDD" id="cd01651">
    <property type="entry name" value="RT_G2_intron"/>
    <property type="match status" value="1"/>
</dbReference>
<keyword evidence="3" id="KW-1185">Reference proteome</keyword>
<dbReference type="Proteomes" id="UP000236161">
    <property type="component" value="Unassembled WGS sequence"/>
</dbReference>
<evidence type="ECO:0000313" key="3">
    <source>
        <dbReference type="Proteomes" id="UP000236161"/>
    </source>
</evidence>
<dbReference type="InterPro" id="IPR043502">
    <property type="entry name" value="DNA/RNA_pol_sf"/>
</dbReference>
<sequence>MFFVLLSMRRVNWVIRVSAINFEKWSGCFRWYGVKLFLEDVEDCYEKSAQLPIVDARQPSLAKSLACLPDVPFSIDNKQRESPMKMKRLIEVRIKKRAKAQYVDGKFYNLMTKVIANDETLRDCYELVRLNSKVQQMLDHQLCFSTIANQLRRGEFDVKDNSISFHAKSGQRDCLVLPTLKLRVIQEAVRIVLEIVYRPHFSKISHGCRSGRGHRSALRFVQKEIRNGEWWFTISMNKVADINVISKLMSSMEQKIEDDSLFQFIHQMFEARVLNLVFGVFPKGQGLPQEGVLSPILMNIYLDIFDSEVFRMSLIYEGIWYGCQVEEVSQCSKLRRWFRQKIKSSRDSNDEKLKIDKGVKLNVCRYMDEILVSVSGTQHFASCLKSEIINFLANSLHLDVENQMEPKLVEDGLNSLQFLGTVIRVKTNEAKALRAVHKLRDKVQLFASQKQKIWDSLTIRIGKKCLAHGLRRLKESEIKQLGLSTPILDHISQFRKPGMKTDHWFKSLLQIWLQDVNAKIEADEETILSKYIVEPALPQDLRDSFHNFIKQANEYVSSESAATLALLKSSSIEADSHHESNTKHILVEAPVNYLKKCLLRYGVVNSRGYPRHVSNLVLQDDAIIISWFTGLSRRWLRWYSEFENIGYIKLLIAECIRKSCIRTLGAKYQMHEDLIEKRFDSELGGIPMIEELDEPKATSTIDDGDDESLMYGTCNNGLCSLSLSRVKIPARNINCFVMGCPEASPSMYTLHVKERQRFPGWKTGFASSIHPSLNAARIALCSQHVEALYLGEISLQSIEFGALRK</sequence>